<feature type="transmembrane region" description="Helical" evidence="1">
    <location>
        <begin position="242"/>
        <end position="265"/>
    </location>
</feature>
<dbReference type="Proteomes" id="UP000070457">
    <property type="component" value="Unassembled WGS sequence"/>
</dbReference>
<keyword evidence="1" id="KW-0472">Membrane</keyword>
<comment type="caution">
    <text evidence="2">The sequence shown here is derived from an EMBL/GenBank/DDBJ whole genome shotgun (WGS) entry which is preliminary data.</text>
</comment>
<keyword evidence="1" id="KW-1133">Transmembrane helix</keyword>
<evidence type="ECO:0008006" key="4">
    <source>
        <dbReference type="Google" id="ProtNLM"/>
    </source>
</evidence>
<sequence length="280" mass="31685">MPVKKHKDIDLGRSLKSFFELPDWQERTLFIGGLFVGLMLLYVLFLVTMFIPLIGIIASCCFLVMFPLVSMAVNFYVDGYRTELTDALVAGKTADSVRVSGNYQERIITGFKLGVSNLIYNIPLILLYVVGYVMLIAPVFAVSIGSAANDELSGLAMLTLLSTTLMFYVFILIGWFWQIVQMYLIYPVMFIFFRKERSIRDALRVRKMVSFVRNNYMNVLIYSLVMLGIALLFGMAMMVSVLLVFLCIGIIIAPVVFAVGTTYTIHLQADMLAQMERNSR</sequence>
<feature type="transmembrane region" description="Helical" evidence="1">
    <location>
        <begin position="152"/>
        <end position="169"/>
    </location>
</feature>
<dbReference type="AlphaFoldDB" id="A0A136LZK5"/>
<feature type="transmembrane region" description="Helical" evidence="1">
    <location>
        <begin position="54"/>
        <end position="77"/>
    </location>
</feature>
<accession>A0A136LZK5</accession>
<organism evidence="2 3">
    <name type="scientific">candidate division WS6 bacterium OLB20</name>
    <dbReference type="NCBI Taxonomy" id="1617426"/>
    <lineage>
        <taxon>Bacteria</taxon>
        <taxon>Candidatus Dojkabacteria</taxon>
    </lineage>
</organism>
<dbReference type="Pfam" id="PF13197">
    <property type="entry name" value="DUF4013"/>
    <property type="match status" value="1"/>
</dbReference>
<evidence type="ECO:0000313" key="2">
    <source>
        <dbReference type="EMBL" id="KXK27084.1"/>
    </source>
</evidence>
<dbReference type="EMBL" id="JYNZ01000003">
    <property type="protein sequence ID" value="KXK27084.1"/>
    <property type="molecule type" value="Genomic_DNA"/>
</dbReference>
<feature type="transmembrane region" description="Helical" evidence="1">
    <location>
        <begin position="118"/>
        <end position="140"/>
    </location>
</feature>
<proteinExistence type="predicted"/>
<keyword evidence="1" id="KW-0812">Transmembrane</keyword>
<dbReference type="STRING" id="1617426.TR69_WS6001001110"/>
<feature type="transmembrane region" description="Helical" evidence="1">
    <location>
        <begin position="28"/>
        <end position="47"/>
    </location>
</feature>
<evidence type="ECO:0000256" key="1">
    <source>
        <dbReference type="SAM" id="Phobius"/>
    </source>
</evidence>
<reference evidence="2 3" key="1">
    <citation type="submission" date="2015-02" db="EMBL/GenBank/DDBJ databases">
        <title>Improved understanding of the partial-nitritation anammox process through 23 genomes representing the majority of the microbial community.</title>
        <authorList>
            <person name="Speth D.R."/>
            <person name="In T Zandt M."/>
            <person name="Guerrero Cruz S."/>
            <person name="Jetten M.S."/>
            <person name="Dutilh B.E."/>
        </authorList>
    </citation>
    <scope>NUCLEOTIDE SEQUENCE [LARGE SCALE GENOMIC DNA]</scope>
    <source>
        <strain evidence="2">OLB20</strain>
    </source>
</reference>
<feature type="transmembrane region" description="Helical" evidence="1">
    <location>
        <begin position="215"/>
        <end position="236"/>
    </location>
</feature>
<gene>
    <name evidence="2" type="ORF">TR69_WS6001001110</name>
</gene>
<name>A0A136LZK5_9BACT</name>
<evidence type="ECO:0000313" key="3">
    <source>
        <dbReference type="Proteomes" id="UP000070457"/>
    </source>
</evidence>
<protein>
    <recommendedName>
        <fullName evidence="4">Glycerophosphoryl diester phosphodiesterase membrane domain-containing protein</fullName>
    </recommendedName>
</protein>
<dbReference type="InterPro" id="IPR025098">
    <property type="entry name" value="DUF4013"/>
</dbReference>